<dbReference type="InterPro" id="IPR000504">
    <property type="entry name" value="RRM_dom"/>
</dbReference>
<dbReference type="Pfam" id="PF04818">
    <property type="entry name" value="CID"/>
    <property type="match status" value="1"/>
</dbReference>
<evidence type="ECO:0000256" key="1">
    <source>
        <dbReference type="ARBA" id="ARBA00022884"/>
    </source>
</evidence>
<accession>A0A9N9RXX7</accession>
<dbReference type="PANTHER" id="PTHR23140">
    <property type="entry name" value="RNA PROCESSING PROTEIN LD23810P"/>
    <property type="match status" value="1"/>
</dbReference>
<protein>
    <submittedName>
        <fullName evidence="5">Uncharacterized protein</fullName>
    </submittedName>
</protein>
<dbReference type="GO" id="GO:0003723">
    <property type="term" value="F:RNA binding"/>
    <property type="evidence" value="ECO:0007669"/>
    <property type="project" value="UniProtKB-KW"/>
</dbReference>
<feature type="compositionally biased region" description="Polar residues" evidence="2">
    <location>
        <begin position="1018"/>
        <end position="1039"/>
    </location>
</feature>
<reference evidence="5" key="2">
    <citation type="submission" date="2022-10" db="EMBL/GenBank/DDBJ databases">
        <authorList>
            <consortium name="ENA_rothamsted_submissions"/>
            <consortium name="culmorum"/>
            <person name="King R."/>
        </authorList>
    </citation>
    <scope>NUCLEOTIDE SEQUENCE</scope>
</reference>
<feature type="compositionally biased region" description="Low complexity" evidence="2">
    <location>
        <begin position="866"/>
        <end position="879"/>
    </location>
</feature>
<dbReference type="SUPFAM" id="SSF48464">
    <property type="entry name" value="ENTH/VHS domain"/>
    <property type="match status" value="1"/>
</dbReference>
<dbReference type="CDD" id="cd16983">
    <property type="entry name" value="CID_SCAF8_like"/>
    <property type="match status" value="1"/>
</dbReference>
<feature type="compositionally biased region" description="Low complexity" evidence="2">
    <location>
        <begin position="701"/>
        <end position="722"/>
    </location>
</feature>
<dbReference type="SMART" id="SM00360">
    <property type="entry name" value="RRM"/>
    <property type="match status" value="1"/>
</dbReference>
<dbReference type="SMART" id="SM00582">
    <property type="entry name" value="RPR"/>
    <property type="match status" value="1"/>
</dbReference>
<name>A0A9N9RXX7_9DIPT</name>
<dbReference type="InterPro" id="IPR008942">
    <property type="entry name" value="ENTH_VHS"/>
</dbReference>
<dbReference type="Gene3D" id="1.25.40.90">
    <property type="match status" value="1"/>
</dbReference>
<dbReference type="SUPFAM" id="SSF54928">
    <property type="entry name" value="RNA-binding domain, RBD"/>
    <property type="match status" value="1"/>
</dbReference>
<evidence type="ECO:0000259" key="3">
    <source>
        <dbReference type="SMART" id="SM00360"/>
    </source>
</evidence>
<dbReference type="Gene3D" id="3.30.70.330">
    <property type="match status" value="1"/>
</dbReference>
<feature type="domain" description="RRM" evidence="3">
    <location>
        <begin position="425"/>
        <end position="492"/>
    </location>
</feature>
<feature type="compositionally biased region" description="Polar residues" evidence="2">
    <location>
        <begin position="790"/>
        <end position="802"/>
    </location>
</feature>
<dbReference type="InterPro" id="IPR035979">
    <property type="entry name" value="RBD_domain_sf"/>
</dbReference>
<dbReference type="OrthoDB" id="79367at2759"/>
<feature type="compositionally biased region" description="Basic and acidic residues" evidence="2">
    <location>
        <begin position="830"/>
        <end position="840"/>
    </location>
</feature>
<organism evidence="5 6">
    <name type="scientific">Chironomus riparius</name>
    <dbReference type="NCBI Taxonomy" id="315576"/>
    <lineage>
        <taxon>Eukaryota</taxon>
        <taxon>Metazoa</taxon>
        <taxon>Ecdysozoa</taxon>
        <taxon>Arthropoda</taxon>
        <taxon>Hexapoda</taxon>
        <taxon>Insecta</taxon>
        <taxon>Pterygota</taxon>
        <taxon>Neoptera</taxon>
        <taxon>Endopterygota</taxon>
        <taxon>Diptera</taxon>
        <taxon>Nematocera</taxon>
        <taxon>Chironomoidea</taxon>
        <taxon>Chironomidae</taxon>
        <taxon>Chironominae</taxon>
        <taxon>Chironomus</taxon>
    </lineage>
</organism>
<feature type="compositionally biased region" description="Basic and acidic residues" evidence="2">
    <location>
        <begin position="769"/>
        <end position="786"/>
    </location>
</feature>
<feature type="compositionally biased region" description="Basic and acidic residues" evidence="2">
    <location>
        <begin position="388"/>
        <end position="409"/>
    </location>
</feature>
<dbReference type="GO" id="GO:0005634">
    <property type="term" value="C:nucleus"/>
    <property type="evidence" value="ECO:0007669"/>
    <property type="project" value="TreeGrafter"/>
</dbReference>
<feature type="compositionally biased region" description="Basic residues" evidence="2">
    <location>
        <begin position="349"/>
        <end position="387"/>
    </location>
</feature>
<dbReference type="FunFam" id="1.25.40.90:FF:000004">
    <property type="entry name" value="splicing factor, arginine/serine-rich 15"/>
    <property type="match status" value="1"/>
</dbReference>
<evidence type="ECO:0000259" key="4">
    <source>
        <dbReference type="SMART" id="SM00582"/>
    </source>
</evidence>
<gene>
    <name evidence="5" type="ORF">CHIRRI_LOCUS7791</name>
</gene>
<keyword evidence="1" id="KW-0694">RNA-binding</keyword>
<dbReference type="EMBL" id="OU895878">
    <property type="protein sequence ID" value="CAG9804914.1"/>
    <property type="molecule type" value="Genomic_DNA"/>
</dbReference>
<dbReference type="Pfam" id="PF00076">
    <property type="entry name" value="RRM_1"/>
    <property type="match status" value="1"/>
</dbReference>
<reference evidence="5" key="1">
    <citation type="submission" date="2022-01" db="EMBL/GenBank/DDBJ databases">
        <authorList>
            <person name="King R."/>
        </authorList>
    </citation>
    <scope>NUCLEOTIDE SEQUENCE</scope>
</reference>
<feature type="region of interest" description="Disordered" evidence="2">
    <location>
        <begin position="698"/>
        <end position="802"/>
    </location>
</feature>
<feature type="compositionally biased region" description="Acidic residues" evidence="2">
    <location>
        <begin position="935"/>
        <end position="945"/>
    </location>
</feature>
<dbReference type="AlphaFoldDB" id="A0A9N9RXX7"/>
<feature type="domain" description="CID" evidence="4">
    <location>
        <begin position="13"/>
        <end position="143"/>
    </location>
</feature>
<feature type="region of interest" description="Disordered" evidence="2">
    <location>
        <begin position="815"/>
        <end position="1048"/>
    </location>
</feature>
<evidence type="ECO:0000313" key="6">
    <source>
        <dbReference type="Proteomes" id="UP001153620"/>
    </source>
</evidence>
<dbReference type="InterPro" id="IPR012677">
    <property type="entry name" value="Nucleotide-bd_a/b_plait_sf"/>
</dbReference>
<evidence type="ECO:0000256" key="2">
    <source>
        <dbReference type="SAM" id="MobiDB-lite"/>
    </source>
</evidence>
<feature type="compositionally biased region" description="Basic and acidic residues" evidence="2">
    <location>
        <begin position="726"/>
        <end position="754"/>
    </location>
</feature>
<dbReference type="InterPro" id="IPR051485">
    <property type="entry name" value="SR-CTD_assoc_factor"/>
</dbReference>
<keyword evidence="6" id="KW-1185">Reference proteome</keyword>
<dbReference type="PANTHER" id="PTHR23140:SF4">
    <property type="entry name" value="PROTEIN CBR-NRD-1"/>
    <property type="match status" value="1"/>
</dbReference>
<proteinExistence type="predicted"/>
<dbReference type="Proteomes" id="UP001153620">
    <property type="component" value="Chromosome 2"/>
</dbReference>
<evidence type="ECO:0000313" key="5">
    <source>
        <dbReference type="EMBL" id="CAG9804914.1"/>
    </source>
</evidence>
<sequence length="1048" mass="120017">MDNAAKSMEPVHNFTNELFSLYDFKVPISKAKMGAITKSAMKAIKFYKHVVQNVEKFILKCKPEYKIPGLYVIDSIVRQSRHQFGPEKDVFAPRFARNMEETFAHLFRCSQEDKSKIIRVLNLWQKNNVFAPEVIQPLFDLANPDHPVHQNFMQQQQQNQQQNDMSALSNGMNIVRESPLQKDDSNTEMLNATNLQKFQFQQMMMHSAEQMGNSTESMKFKQLLEYDYGSENEEDKNDALQSAALQQYQATAMSGIPYQFTKCLEDPNILKQLQSINKIDVQRYLQEMPAASNSTEQQPLQGSGITLANINSLRGPQTLIDISKDQDVELVGEPEVIPIDVSSRSPTPTRHKRRRSRSHSRERYGRRRRSRSTRSRSRSPRNRRRSSRDRTKEKEREKQREIDKERRRKGLPDIKKEHLSVCSTTLWVGHLSKLVQQEELSDTFGKYGDIISIDMIPPRGCAYIVMNRRQDAFKAMQALKNHKLQNRAITISWAAGKGVKGKEWKDYFDQTLGVTYIPYTKLTQGTDFESLEEGGMYDEETQPSWVKEKIKQPHQPAQKETGIILPQFFSMPANVPNIDTSQPPPNAPLLPSMPPFPLTGLPRLMMPNVLPLGIPPPNMLGMVFPPTMEKTSVPPPNLMGFNLGTLPNQQASSNATGDDHMDIEMEDEQHATKPNDAATILQQFYQPPPSINSLMMQANQSASSVMSNLNSSSNNNSNNSDSQNDDFSRLRGDSRNNRSQSREKDRNDYRRGSRPDYNNRSGRWPNDSNSRDNRDNRRDNNGRSRDGGNQNSYSRRSGHQQDIPSLLSQSVPTIENDNLPQRQRNNDFNSSRDDFNDRRQPYANRGFNNQARGRGGPAFRGNFASGRGNMRGGYNNNFNDRGGFHDRDAANQRGGRRTWNDNDNNERRAGSFQPRGGFDRTSRSKRWGNSRERDEYDSEQNDQEYTEQNQVSKNESYENNEEKESSQVNEELPPGTENYEEPVVNHPKDSFDSSEPQEQQYHQHEQEEFNNEVPVADNHNSSSVNESAVDENNQGNTTPLCDEAKEDE</sequence>
<feature type="region of interest" description="Disordered" evidence="2">
    <location>
        <begin position="339"/>
        <end position="409"/>
    </location>
</feature>
<dbReference type="CDD" id="cd12227">
    <property type="entry name" value="RRM_SCAF4_SCAF8"/>
    <property type="match status" value="1"/>
</dbReference>
<dbReference type="InterPro" id="IPR006569">
    <property type="entry name" value="CID_dom"/>
</dbReference>
<feature type="compositionally biased region" description="Basic and acidic residues" evidence="2">
    <location>
        <begin position="898"/>
        <end position="909"/>
    </location>
</feature>